<comment type="caution">
    <text evidence="2">The sequence shown here is derived from an EMBL/GenBank/DDBJ whole genome shotgun (WGS) entry which is preliminary data.</text>
</comment>
<organism evidence="2 3">
    <name type="scientific">Ditylenchus destructor</name>
    <dbReference type="NCBI Taxonomy" id="166010"/>
    <lineage>
        <taxon>Eukaryota</taxon>
        <taxon>Metazoa</taxon>
        <taxon>Ecdysozoa</taxon>
        <taxon>Nematoda</taxon>
        <taxon>Chromadorea</taxon>
        <taxon>Rhabditida</taxon>
        <taxon>Tylenchina</taxon>
        <taxon>Tylenchomorpha</taxon>
        <taxon>Sphaerularioidea</taxon>
        <taxon>Anguinidae</taxon>
        <taxon>Anguininae</taxon>
        <taxon>Ditylenchus</taxon>
    </lineage>
</organism>
<evidence type="ECO:0000256" key="1">
    <source>
        <dbReference type="SAM" id="Phobius"/>
    </source>
</evidence>
<proteinExistence type="predicted"/>
<dbReference type="EMBL" id="JAKKPZ010000029">
    <property type="protein sequence ID" value="KAI1709734.1"/>
    <property type="molecule type" value="Genomic_DNA"/>
</dbReference>
<keyword evidence="1" id="KW-0472">Membrane</keyword>
<keyword evidence="1" id="KW-0812">Transmembrane</keyword>
<dbReference type="Proteomes" id="UP001201812">
    <property type="component" value="Unassembled WGS sequence"/>
</dbReference>
<evidence type="ECO:0000313" key="2">
    <source>
        <dbReference type="EMBL" id="KAI1709734.1"/>
    </source>
</evidence>
<accession>A0AAD4MWS8</accession>
<name>A0AAD4MWS8_9BILA</name>
<protein>
    <submittedName>
        <fullName evidence="2">Uncharacterized protein</fullName>
    </submittedName>
</protein>
<reference evidence="2" key="1">
    <citation type="submission" date="2022-01" db="EMBL/GenBank/DDBJ databases">
        <title>Genome Sequence Resource for Two Populations of Ditylenchus destructor, the Migratory Endoparasitic Phytonematode.</title>
        <authorList>
            <person name="Zhang H."/>
            <person name="Lin R."/>
            <person name="Xie B."/>
        </authorList>
    </citation>
    <scope>NUCLEOTIDE SEQUENCE</scope>
    <source>
        <strain evidence="2">BazhouSP</strain>
    </source>
</reference>
<keyword evidence="1" id="KW-1133">Transmembrane helix</keyword>
<feature type="transmembrane region" description="Helical" evidence="1">
    <location>
        <begin position="268"/>
        <end position="285"/>
    </location>
</feature>
<evidence type="ECO:0000313" key="3">
    <source>
        <dbReference type="Proteomes" id="UP001201812"/>
    </source>
</evidence>
<gene>
    <name evidence="2" type="ORF">DdX_11126</name>
</gene>
<sequence>MRYIENSRNRLPIWFDIAMAFDLVRKYNLFGLVIICLSQDKLVKSQDESAATPADTGMMPSVPKYYDSCNSRRQASLGECLTQYAGSGSKAELLKNITKLSIVFSQEKPPCPKFWDFFACARFKTDCLNHIMTEIELKHIPPGATPIPWLIKTAETISADFIIAFARCNELNAERSMIKCFKDLEFRPNQTVCDKNKPQYVGQCRDEYFDCRRNEAEKHCPFLKNDWKAQLTLCQLTVYRAGGECTVNEKCGSIQELKRKLYSGANHSMASVLYISLAFMTYIYSNFCFVVV</sequence>
<dbReference type="AlphaFoldDB" id="A0AAD4MWS8"/>
<keyword evidence="3" id="KW-1185">Reference proteome</keyword>